<feature type="region of interest" description="Disordered" evidence="1">
    <location>
        <begin position="1"/>
        <end position="40"/>
    </location>
</feature>
<keyword evidence="2" id="KW-1185">Reference proteome</keyword>
<organism evidence="2 3">
    <name type="scientific">Raphanus sativus</name>
    <name type="common">Radish</name>
    <name type="synonym">Raphanus raphanistrum var. sativus</name>
    <dbReference type="NCBI Taxonomy" id="3726"/>
    <lineage>
        <taxon>Eukaryota</taxon>
        <taxon>Viridiplantae</taxon>
        <taxon>Streptophyta</taxon>
        <taxon>Embryophyta</taxon>
        <taxon>Tracheophyta</taxon>
        <taxon>Spermatophyta</taxon>
        <taxon>Magnoliopsida</taxon>
        <taxon>eudicotyledons</taxon>
        <taxon>Gunneridae</taxon>
        <taxon>Pentapetalae</taxon>
        <taxon>rosids</taxon>
        <taxon>malvids</taxon>
        <taxon>Brassicales</taxon>
        <taxon>Brassicaceae</taxon>
        <taxon>Brassiceae</taxon>
        <taxon>Raphanus</taxon>
    </lineage>
</organism>
<feature type="region of interest" description="Disordered" evidence="1">
    <location>
        <begin position="175"/>
        <end position="194"/>
    </location>
</feature>
<evidence type="ECO:0000313" key="3">
    <source>
        <dbReference type="RefSeq" id="XP_056864093.1"/>
    </source>
</evidence>
<evidence type="ECO:0000313" key="2">
    <source>
        <dbReference type="Proteomes" id="UP000504610"/>
    </source>
</evidence>
<gene>
    <name evidence="3" type="primary">LOC130511222</name>
</gene>
<feature type="compositionally biased region" description="Low complexity" evidence="1">
    <location>
        <begin position="21"/>
        <end position="39"/>
    </location>
</feature>
<reference evidence="3" key="2">
    <citation type="submission" date="2025-08" db="UniProtKB">
        <authorList>
            <consortium name="RefSeq"/>
        </authorList>
    </citation>
    <scope>IDENTIFICATION</scope>
    <source>
        <tissue evidence="3">Leaf</tissue>
    </source>
</reference>
<dbReference type="KEGG" id="rsz:130511222"/>
<accession>A0A9W3DKY6</accession>
<dbReference type="GeneID" id="130511222"/>
<sequence>MASPIIGGRSYGRSSNHQFGSSSQEPLSPALSPAPVANSEPSVHMEDSYVVRTDLPMLHHSRNNGSKWFKHNTEVSTAIRKIIQGCFKGPWYSWKKVPPYYKRTWFSMFKKKFNWDASINYSVEREFNKTAAYRLKGMVSVVKKGGVKPDWILSDYWTTMQAYWATAKAKKTSASARASRLSDRNGLGPHRHRAGSCSYAKVQDVLEANNEDSSFIAVMKKHHQRPDGTYVDERARLVAETYEKHVEERLGQLESSGQDNVTLENLDQSEKNEIYVKAAECLSRDVSLDLEHYTCVMRTAAFSRRSSIMSRWSINNSSFSSTLSGHILRRWDGTSISAGITPLIPYEREMGFLGLPYGALFGMPRARRSVPRSI</sequence>
<dbReference type="Pfam" id="PF03004">
    <property type="entry name" value="Transposase_24"/>
    <property type="match status" value="1"/>
</dbReference>
<dbReference type="Proteomes" id="UP000504610">
    <property type="component" value="Chromosome 4"/>
</dbReference>
<reference evidence="2" key="1">
    <citation type="journal article" date="2019" name="Database">
        <title>The radish genome database (RadishGD): an integrated information resource for radish genomics.</title>
        <authorList>
            <person name="Yu H.J."/>
            <person name="Baek S."/>
            <person name="Lee Y.J."/>
            <person name="Cho A."/>
            <person name="Mun J.H."/>
        </authorList>
    </citation>
    <scope>NUCLEOTIDE SEQUENCE [LARGE SCALE GENOMIC DNA]</scope>
    <source>
        <strain evidence="2">cv. WK10039</strain>
    </source>
</reference>
<name>A0A9W3DKY6_RAPSA</name>
<dbReference type="InterPro" id="IPR004252">
    <property type="entry name" value="Probable_transposase_24"/>
</dbReference>
<proteinExistence type="predicted"/>
<evidence type="ECO:0000256" key="1">
    <source>
        <dbReference type="SAM" id="MobiDB-lite"/>
    </source>
</evidence>
<protein>
    <submittedName>
        <fullName evidence="3">Uncharacterized protein LOC130511222</fullName>
    </submittedName>
</protein>
<dbReference type="OrthoDB" id="1108604at2759"/>
<dbReference type="AlphaFoldDB" id="A0A9W3DKY6"/>
<dbReference type="RefSeq" id="XP_056864093.1">
    <property type="nucleotide sequence ID" value="XM_057008113.1"/>
</dbReference>